<evidence type="ECO:0008006" key="3">
    <source>
        <dbReference type="Google" id="ProtNLM"/>
    </source>
</evidence>
<dbReference type="Pfam" id="PF14769">
    <property type="entry name" value="CLAMP"/>
    <property type="match status" value="1"/>
</dbReference>
<evidence type="ECO:0000313" key="1">
    <source>
        <dbReference type="Ensembl" id="ENSSHAP00000043776.1"/>
    </source>
</evidence>
<evidence type="ECO:0000313" key="2">
    <source>
        <dbReference type="Proteomes" id="UP000007648"/>
    </source>
</evidence>
<name>A0A7N4PUQ4_SARHA</name>
<sequence length="197" mass="22656">MSLLEKLLHNLQTLHATLEDSIKFLGEVMAEIGPNIIDKPYMNVFNVQQANEIIDYLKMSLFQHYKLYEFLFFSPRDEIVIGTEKVIELVKSVDYPFPNPLEEGISYDIYSTFLMPSPPPPPTMEVEEVEQVLSEESPVESEVVEVDPLANFTIEEVKTVLSQITDEVISSIQAEINEKLQMQEENFNVRIEKLKQA</sequence>
<dbReference type="Ensembl" id="ENSSHAT00000040302.1">
    <property type="protein sequence ID" value="ENSSHAP00000043776.1"/>
    <property type="gene ID" value="ENSSHAG00000030950.1"/>
</dbReference>
<keyword evidence="2" id="KW-1185">Reference proteome</keyword>
<dbReference type="Proteomes" id="UP000007648">
    <property type="component" value="Unassembled WGS sequence"/>
</dbReference>
<organism evidence="1 2">
    <name type="scientific">Sarcophilus harrisii</name>
    <name type="common">Tasmanian devil</name>
    <name type="synonym">Sarcophilus laniarius</name>
    <dbReference type="NCBI Taxonomy" id="9305"/>
    <lineage>
        <taxon>Eukaryota</taxon>
        <taxon>Metazoa</taxon>
        <taxon>Chordata</taxon>
        <taxon>Craniata</taxon>
        <taxon>Vertebrata</taxon>
        <taxon>Euteleostomi</taxon>
        <taxon>Mammalia</taxon>
        <taxon>Metatheria</taxon>
        <taxon>Dasyuromorphia</taxon>
        <taxon>Dasyuridae</taxon>
        <taxon>Sarcophilus</taxon>
    </lineage>
</organism>
<dbReference type="AlphaFoldDB" id="A0A7N4PUQ4"/>
<reference evidence="1" key="3">
    <citation type="submission" date="2025-09" db="UniProtKB">
        <authorList>
            <consortium name="Ensembl"/>
        </authorList>
    </citation>
    <scope>IDENTIFICATION</scope>
</reference>
<dbReference type="InterPro" id="IPR032727">
    <property type="entry name" value="CLAMP"/>
</dbReference>
<dbReference type="FunCoup" id="A0A7N4PUQ4">
    <property type="interactions" value="78"/>
</dbReference>
<protein>
    <recommendedName>
        <fullName evidence="3">Ciliary associated calcium binding coiled-coil 1</fullName>
    </recommendedName>
</protein>
<reference evidence="1 2" key="1">
    <citation type="journal article" date="2011" name="Proc. Natl. Acad. Sci. U.S.A.">
        <title>Genetic diversity and population structure of the endangered marsupial Sarcophilus harrisii (Tasmanian devil).</title>
        <authorList>
            <person name="Miller W."/>
            <person name="Hayes V.M."/>
            <person name="Ratan A."/>
            <person name="Petersen D.C."/>
            <person name="Wittekindt N.E."/>
            <person name="Miller J."/>
            <person name="Walenz B."/>
            <person name="Knight J."/>
            <person name="Qi J."/>
            <person name="Zhao F."/>
            <person name="Wang Q."/>
            <person name="Bedoya-Reina O.C."/>
            <person name="Katiyar N."/>
            <person name="Tomsho L.P."/>
            <person name="Kasson L.M."/>
            <person name="Hardie R.A."/>
            <person name="Woodbridge P."/>
            <person name="Tindall E.A."/>
            <person name="Bertelsen M.F."/>
            <person name="Dixon D."/>
            <person name="Pyecroft S."/>
            <person name="Helgen K.M."/>
            <person name="Lesk A.M."/>
            <person name="Pringle T.H."/>
            <person name="Patterson N."/>
            <person name="Zhang Y."/>
            <person name="Kreiss A."/>
            <person name="Woods G.M."/>
            <person name="Jones M.E."/>
            <person name="Schuster S.C."/>
        </authorList>
    </citation>
    <scope>NUCLEOTIDE SEQUENCE [LARGE SCALE GENOMIC DNA]</scope>
</reference>
<gene>
    <name evidence="1" type="primary">CABCOCO1</name>
</gene>
<dbReference type="InParanoid" id="A0A7N4PUQ4"/>
<reference evidence="1" key="2">
    <citation type="submission" date="2025-08" db="UniProtKB">
        <authorList>
            <consortium name="Ensembl"/>
        </authorList>
    </citation>
    <scope>IDENTIFICATION</scope>
</reference>
<dbReference type="GeneTree" id="ENSGT00390000004181"/>
<accession>A0A7N4PUQ4</accession>
<proteinExistence type="predicted"/>
<dbReference type="PANTHER" id="PTHR28457">
    <property type="entry name" value="COILED-COIL DOMAIN-CONTAINING PROTEIN 189"/>
    <property type="match status" value="1"/>
</dbReference>
<dbReference type="PANTHER" id="PTHR28457:SF3">
    <property type="entry name" value="CILIARY-ASSOCIATED CALCIUM-BINDING COILED-COIL PROTEIN 1"/>
    <property type="match status" value="1"/>
</dbReference>